<name>A0A3P7JJ34_STRVU</name>
<sequence length="68" mass="7378">MSFNTASLADGSLFWDSGSTVAFGIGLMLELDGGDRFCTFWDAVALASCCCCFDGRISRSRLDLKKLK</sequence>
<evidence type="ECO:0000313" key="1">
    <source>
        <dbReference type="EMBL" id="VDM85741.1"/>
    </source>
</evidence>
<dbReference type="AlphaFoldDB" id="A0A3P7JJ34"/>
<keyword evidence="2" id="KW-1185">Reference proteome</keyword>
<reference evidence="1 2" key="1">
    <citation type="submission" date="2018-11" db="EMBL/GenBank/DDBJ databases">
        <authorList>
            <consortium name="Pathogen Informatics"/>
        </authorList>
    </citation>
    <scope>NUCLEOTIDE SEQUENCE [LARGE SCALE GENOMIC DNA]</scope>
</reference>
<proteinExistence type="predicted"/>
<protein>
    <submittedName>
        <fullName evidence="1">Uncharacterized protein</fullName>
    </submittedName>
</protein>
<evidence type="ECO:0000313" key="2">
    <source>
        <dbReference type="Proteomes" id="UP000270094"/>
    </source>
</evidence>
<dbReference type="EMBL" id="UYYB01144595">
    <property type="protein sequence ID" value="VDM85741.1"/>
    <property type="molecule type" value="Genomic_DNA"/>
</dbReference>
<organism evidence="1 2">
    <name type="scientific">Strongylus vulgaris</name>
    <name type="common">Blood worm</name>
    <dbReference type="NCBI Taxonomy" id="40348"/>
    <lineage>
        <taxon>Eukaryota</taxon>
        <taxon>Metazoa</taxon>
        <taxon>Ecdysozoa</taxon>
        <taxon>Nematoda</taxon>
        <taxon>Chromadorea</taxon>
        <taxon>Rhabditida</taxon>
        <taxon>Rhabditina</taxon>
        <taxon>Rhabditomorpha</taxon>
        <taxon>Strongyloidea</taxon>
        <taxon>Strongylidae</taxon>
        <taxon>Strongylus</taxon>
    </lineage>
</organism>
<accession>A0A3P7JJ34</accession>
<dbReference type="Proteomes" id="UP000270094">
    <property type="component" value="Unassembled WGS sequence"/>
</dbReference>
<gene>
    <name evidence="1" type="ORF">SVUK_LOCUS20739</name>
</gene>